<dbReference type="RefSeq" id="WP_069410253.1">
    <property type="nucleotide sequence ID" value="NZ_DAWDRA010000003.1"/>
</dbReference>
<keyword evidence="2" id="KW-0645">Protease</keyword>
<dbReference type="PROSITE" id="PS51935">
    <property type="entry name" value="NLPC_P60"/>
    <property type="match status" value="1"/>
</dbReference>
<evidence type="ECO:0000256" key="5">
    <source>
        <dbReference type="SAM" id="Phobius"/>
    </source>
</evidence>
<sequence>MAVPAAVLAAKAALLAGTDERGRTAAASILAAVLLPFLLVVAVILCLLSGTATHNRSAVELAFQGGFLSSRLPADYRGYIRQMRGSFSDLDRVFEGMREYPGGGDVDGYRIKAIFYALFFGADQPGMGKEDYRGFADCFVSYEEREDEEGNVYTEVVPLSSLDTIYSNLEILLGRAVTEENRINAQRIYQIAIQGAGSQPDRGDSLPPGTGLGEGSFSDLMAEATKYIGYPYLMGGSSPGTGFDCSGFICWVYTKSGVYSLPRTTAQGIYNQCATISREEAKPGDLIFFTRTYATSNPVSHVGIYVGNGKMLHCGSPIGYADFNSSYWKAHYYGMGRLLQ</sequence>
<gene>
    <name evidence="7" type="ORF">BEI63_12950</name>
</gene>
<comment type="caution">
    <text evidence="7">The sequence shown here is derived from an EMBL/GenBank/DDBJ whole genome shotgun (WGS) entry which is preliminary data.</text>
</comment>
<dbReference type="InterPro" id="IPR000064">
    <property type="entry name" value="NLP_P60_dom"/>
</dbReference>
<dbReference type="PANTHER" id="PTHR47053:SF1">
    <property type="entry name" value="MUREIN DD-ENDOPEPTIDASE MEPH-RELATED"/>
    <property type="match status" value="1"/>
</dbReference>
<keyword evidence="4" id="KW-0788">Thiol protease</keyword>
<keyword evidence="8" id="KW-1185">Reference proteome</keyword>
<comment type="similarity">
    <text evidence="1">Belongs to the peptidase C40 family.</text>
</comment>
<dbReference type="SUPFAM" id="SSF54001">
    <property type="entry name" value="Cysteine proteinases"/>
    <property type="match status" value="1"/>
</dbReference>
<dbReference type="EMBL" id="MEHD01000022">
    <property type="protein sequence ID" value="ODR57066.1"/>
    <property type="molecule type" value="Genomic_DNA"/>
</dbReference>
<dbReference type="InterPro" id="IPR038765">
    <property type="entry name" value="Papain-like_cys_pep_sf"/>
</dbReference>
<keyword evidence="5" id="KW-0812">Transmembrane</keyword>
<dbReference type="Gene3D" id="3.90.1720.10">
    <property type="entry name" value="endopeptidase domain like (from Nostoc punctiforme)"/>
    <property type="match status" value="1"/>
</dbReference>
<evidence type="ECO:0000256" key="3">
    <source>
        <dbReference type="ARBA" id="ARBA00022801"/>
    </source>
</evidence>
<protein>
    <recommendedName>
        <fullName evidence="6">NlpC/P60 domain-containing protein</fullName>
    </recommendedName>
</protein>
<evidence type="ECO:0000256" key="4">
    <source>
        <dbReference type="ARBA" id="ARBA00022807"/>
    </source>
</evidence>
<keyword evidence="3" id="KW-0378">Hydrolase</keyword>
<dbReference type="Proteomes" id="UP000094869">
    <property type="component" value="Unassembled WGS sequence"/>
</dbReference>
<keyword evidence="5" id="KW-1133">Transmembrane helix</keyword>
<name>A0ABX3AH81_9FIRM</name>
<dbReference type="PANTHER" id="PTHR47053">
    <property type="entry name" value="MUREIN DD-ENDOPEPTIDASE MEPH-RELATED"/>
    <property type="match status" value="1"/>
</dbReference>
<evidence type="ECO:0000259" key="6">
    <source>
        <dbReference type="PROSITE" id="PS51935"/>
    </source>
</evidence>
<evidence type="ECO:0000313" key="7">
    <source>
        <dbReference type="EMBL" id="ODR57066.1"/>
    </source>
</evidence>
<evidence type="ECO:0000256" key="1">
    <source>
        <dbReference type="ARBA" id="ARBA00007074"/>
    </source>
</evidence>
<dbReference type="InterPro" id="IPR051202">
    <property type="entry name" value="Peptidase_C40"/>
</dbReference>
<organism evidence="7 8">
    <name type="scientific">Eisenbergiella tayi</name>
    <dbReference type="NCBI Taxonomy" id="1432052"/>
    <lineage>
        <taxon>Bacteria</taxon>
        <taxon>Bacillati</taxon>
        <taxon>Bacillota</taxon>
        <taxon>Clostridia</taxon>
        <taxon>Lachnospirales</taxon>
        <taxon>Lachnospiraceae</taxon>
        <taxon>Eisenbergiella</taxon>
    </lineage>
</organism>
<accession>A0ABX3AH81</accession>
<feature type="transmembrane region" description="Helical" evidence="5">
    <location>
        <begin position="25"/>
        <end position="48"/>
    </location>
</feature>
<keyword evidence="5" id="KW-0472">Membrane</keyword>
<evidence type="ECO:0000313" key="8">
    <source>
        <dbReference type="Proteomes" id="UP000094869"/>
    </source>
</evidence>
<proteinExistence type="inferred from homology"/>
<feature type="domain" description="NlpC/P60" evidence="6">
    <location>
        <begin position="214"/>
        <end position="339"/>
    </location>
</feature>
<evidence type="ECO:0000256" key="2">
    <source>
        <dbReference type="ARBA" id="ARBA00022670"/>
    </source>
</evidence>
<reference evidence="7 8" key="1">
    <citation type="submission" date="2016-08" db="EMBL/GenBank/DDBJ databases">
        <title>Characterization of Isolates of Eisenbergiella tayi Derived from Blood Cultures, Using Whole Genome Sequencing.</title>
        <authorList>
            <person name="Bernier A.-M."/>
            <person name="Burdz T."/>
            <person name="Wiebe D."/>
            <person name="Bernard K."/>
        </authorList>
    </citation>
    <scope>NUCLEOTIDE SEQUENCE [LARGE SCALE GENOMIC DNA]</scope>
    <source>
        <strain evidence="7 8">NML120146</strain>
    </source>
</reference>
<dbReference type="Pfam" id="PF00877">
    <property type="entry name" value="NLPC_P60"/>
    <property type="match status" value="1"/>
</dbReference>